<keyword evidence="1" id="KW-0812">Transmembrane</keyword>
<proteinExistence type="predicted"/>
<dbReference type="Proteomes" id="UP000597762">
    <property type="component" value="Unassembled WGS sequence"/>
</dbReference>
<organism evidence="2 3">
    <name type="scientific">Acanthosepion pharaonis</name>
    <name type="common">Pharaoh cuttlefish</name>
    <name type="synonym">Sepia pharaonis</name>
    <dbReference type="NCBI Taxonomy" id="158019"/>
    <lineage>
        <taxon>Eukaryota</taxon>
        <taxon>Metazoa</taxon>
        <taxon>Spiralia</taxon>
        <taxon>Lophotrochozoa</taxon>
        <taxon>Mollusca</taxon>
        <taxon>Cephalopoda</taxon>
        <taxon>Coleoidea</taxon>
        <taxon>Decapodiformes</taxon>
        <taxon>Sepiida</taxon>
        <taxon>Sepiina</taxon>
        <taxon>Sepiidae</taxon>
        <taxon>Acanthosepion</taxon>
    </lineage>
</organism>
<gene>
    <name evidence="2" type="ORF">SPHA_22326</name>
</gene>
<evidence type="ECO:0000313" key="2">
    <source>
        <dbReference type="EMBL" id="CAE1240444.1"/>
    </source>
</evidence>
<reference evidence="2" key="1">
    <citation type="submission" date="2021-01" db="EMBL/GenBank/DDBJ databases">
        <authorList>
            <person name="Li R."/>
            <person name="Bekaert M."/>
        </authorList>
    </citation>
    <scope>NUCLEOTIDE SEQUENCE</scope>
    <source>
        <strain evidence="2">Farmed</strain>
    </source>
</reference>
<protein>
    <submittedName>
        <fullName evidence="2">Uncharacterized protein</fullName>
    </submittedName>
</protein>
<comment type="caution">
    <text evidence="2">The sequence shown here is derived from an EMBL/GenBank/DDBJ whole genome shotgun (WGS) entry which is preliminary data.</text>
</comment>
<feature type="transmembrane region" description="Helical" evidence="1">
    <location>
        <begin position="35"/>
        <end position="53"/>
    </location>
</feature>
<feature type="transmembrane region" description="Helical" evidence="1">
    <location>
        <begin position="102"/>
        <end position="123"/>
    </location>
</feature>
<keyword evidence="1" id="KW-0472">Membrane</keyword>
<dbReference type="AlphaFoldDB" id="A0A812BSW1"/>
<dbReference type="EMBL" id="CAHIKZ030000824">
    <property type="protein sequence ID" value="CAE1240444.1"/>
    <property type="molecule type" value="Genomic_DNA"/>
</dbReference>
<evidence type="ECO:0000256" key="1">
    <source>
        <dbReference type="SAM" id="Phobius"/>
    </source>
</evidence>
<feature type="transmembrane region" description="Helical" evidence="1">
    <location>
        <begin position="73"/>
        <end position="96"/>
    </location>
</feature>
<keyword evidence="3" id="KW-1185">Reference proteome</keyword>
<sequence>MICFLSIYNSKSLYCSLIFFAQSLLFYLYSSFNFITYSFFFSYILFVIIYSSFPNSTLVLNQILLHQHLSFYYLFPLCLYPSPPFTIFVIPFFSLVLSVNCLYFFIQSFLSFFFYHYLIRINFTAFFQINPSLSTFLYLLPLLYFPSFSFSYYLFSPPPFLLCLSFSFQLFLFFPLVLLFSLPTKDTSISDLLLSFILTDFISCSSLSTLPIFLIFFLTYYRPVKDDSLFDL</sequence>
<keyword evidence="1" id="KW-1133">Transmembrane helix</keyword>
<accession>A0A812BSW1</accession>
<name>A0A812BSW1_ACAPH</name>
<feature type="transmembrane region" description="Helical" evidence="1">
    <location>
        <begin position="192"/>
        <end position="221"/>
    </location>
</feature>
<evidence type="ECO:0000313" key="3">
    <source>
        <dbReference type="Proteomes" id="UP000597762"/>
    </source>
</evidence>
<feature type="transmembrane region" description="Helical" evidence="1">
    <location>
        <begin position="12"/>
        <end position="29"/>
    </location>
</feature>
<feature type="transmembrane region" description="Helical" evidence="1">
    <location>
        <begin position="159"/>
        <end position="180"/>
    </location>
</feature>